<protein>
    <submittedName>
        <fullName evidence="3">Diguanylate cyclase</fullName>
    </submittedName>
    <submittedName>
        <fullName evidence="4">PAS domain S-box protein</fullName>
    </submittedName>
</protein>
<dbReference type="GeneID" id="35124747"/>
<dbReference type="SMART" id="SM00086">
    <property type="entry name" value="PAC"/>
    <property type="match status" value="4"/>
</dbReference>
<dbReference type="Pfam" id="PF08447">
    <property type="entry name" value="PAS_3"/>
    <property type="match status" value="1"/>
</dbReference>
<gene>
    <name evidence="3" type="ORF">BK007_09290</name>
    <name evidence="4" type="ORF">HG719_07345</name>
</gene>
<proteinExistence type="predicted"/>
<evidence type="ECO:0000313" key="4">
    <source>
        <dbReference type="EMBL" id="NMO09643.1"/>
    </source>
</evidence>
<dbReference type="InterPro" id="IPR035965">
    <property type="entry name" value="PAS-like_dom_sf"/>
</dbReference>
<feature type="domain" description="PAS" evidence="1">
    <location>
        <begin position="284"/>
        <end position="359"/>
    </location>
</feature>
<feature type="domain" description="PAC" evidence="2">
    <location>
        <begin position="479"/>
        <end position="531"/>
    </location>
</feature>
<dbReference type="PROSITE" id="PS50113">
    <property type="entry name" value="PAC"/>
    <property type="match status" value="3"/>
</dbReference>
<dbReference type="InterPro" id="IPR052155">
    <property type="entry name" value="Biofilm_reg_signaling"/>
</dbReference>
<dbReference type="Proteomes" id="UP000591058">
    <property type="component" value="Unassembled WGS sequence"/>
</dbReference>
<dbReference type="InterPro" id="IPR013655">
    <property type="entry name" value="PAS_fold_3"/>
</dbReference>
<dbReference type="InterPro" id="IPR001610">
    <property type="entry name" value="PAC"/>
</dbReference>
<dbReference type="EMBL" id="CP017766">
    <property type="protein sequence ID" value="AUB56181.1"/>
    <property type="molecule type" value="Genomic_DNA"/>
</dbReference>
<dbReference type="OrthoDB" id="8127at2157"/>
<dbReference type="EMBL" id="JABBYL010000026">
    <property type="protein sequence ID" value="NMO09643.1"/>
    <property type="molecule type" value="Genomic_DNA"/>
</dbReference>
<accession>A0A2H4VDN5</accession>
<feature type="domain" description="PAC" evidence="2">
    <location>
        <begin position="736"/>
        <end position="788"/>
    </location>
</feature>
<dbReference type="InterPro" id="IPR000014">
    <property type="entry name" value="PAS"/>
</dbReference>
<dbReference type="Gene3D" id="3.30.450.20">
    <property type="entry name" value="PAS domain"/>
    <property type="match status" value="5"/>
</dbReference>
<dbReference type="PANTHER" id="PTHR44757">
    <property type="entry name" value="DIGUANYLATE CYCLASE DGCP"/>
    <property type="match status" value="1"/>
</dbReference>
<evidence type="ECO:0000259" key="1">
    <source>
        <dbReference type="PROSITE" id="PS50112"/>
    </source>
</evidence>
<name>A0A2H4VDN5_9EURY</name>
<dbReference type="PANTHER" id="PTHR44757:SF2">
    <property type="entry name" value="BIOFILM ARCHITECTURE MAINTENANCE PROTEIN MBAA"/>
    <property type="match status" value="1"/>
</dbReference>
<reference evidence="4 6" key="2">
    <citation type="submission" date="2020-04" db="EMBL/GenBank/DDBJ databases">
        <title>Draft genome of Methanobacterium subterraneum isolated from animal feces.</title>
        <authorList>
            <person name="Ouboter H.T."/>
            <person name="Berger S."/>
            <person name="Gungor E."/>
            <person name="Jetten M.S.M."/>
            <person name="Welte C.U."/>
        </authorList>
    </citation>
    <scope>NUCLEOTIDE SEQUENCE [LARGE SCALE GENOMIC DNA]</scope>
    <source>
        <strain evidence="4">HO_2020</strain>
    </source>
</reference>
<evidence type="ECO:0000259" key="2">
    <source>
        <dbReference type="PROSITE" id="PS50113"/>
    </source>
</evidence>
<sequence>MSGTTIILAMDDDSEALKINQILSSSNYHPLTVLNWKNPHWEELDLESKEQPSISNYSMEDLVDSASLDLNSVDLIIMDDELQENLKLKAVLDEINNLNDTPYIPQISITSNPDFNTLEGIDLKENKICLSRPLESHELFLAVESAFYKKKMETALKKSEDKYRILIENADDPIAMINYHGEFLLVNKSAAVFFSCEEDNFRGKTMWEIFPQEQADSQMKNIRKVIENGEGEIFESKTIIRDKEYYFSTNIQPMPVKNGEVGAVQLIARDITPMKMVEKALKKSEEKFREVFNNANDGISLHSVDEEGLPGKFYEVNDVVCQRLGYTREELLFMGPKDIINGETRELMPKLMEKLKTENRATFEAVQITKNGEMITTEISNHLFKLQGKEMIMSITRDISERKKSENELLRILAGIEGAGDAIGIGMPDGSQFYQNRTFNELFGYTLEDLNKPMGPVQLFNDKELGRYIYQTIMNGNSWDGELEMTDISGRVFPAYIQADSIKNENRRVIGLICVLNDITERKRVEYALKTSEEKFRNLAQTAVDAIIIIDSEEKIIFSNSSLERIFDYREEEILGEYLDTLIPQGHMEDFQVKLDFFHQHDREMGNVFESFGLRKDGSEFPLEMSLNTWKAEGEIYTTFIIRDITQRKLNEFKLKMREDIFQLMARNIEEVFWIIDPLTGQILYMSPSYYKIWGESIENLYQNPRSWIESIHPKDKDEFISYIFGKNGRTIKHRDKIECRVQRPDGKVRWIKVRAFPVINQNKEIYRRIGIATDISDIRAMENNNRPIK</sequence>
<dbReference type="SMART" id="SM00091">
    <property type="entry name" value="PAS"/>
    <property type="match status" value="4"/>
</dbReference>
<feature type="domain" description="PAS" evidence="1">
    <location>
        <begin position="159"/>
        <end position="229"/>
    </location>
</feature>
<reference evidence="3 5" key="1">
    <citation type="submission" date="2016-10" db="EMBL/GenBank/DDBJ databases">
        <title>Comparative genomics between deep and shallow subseafloor isolates.</title>
        <authorList>
            <person name="Ishii S."/>
            <person name="Miller J.R."/>
            <person name="Sutton G."/>
            <person name="Suzuki S."/>
            <person name="Methe B."/>
            <person name="Inagaki F."/>
            <person name="Imachi H."/>
        </authorList>
    </citation>
    <scope>NUCLEOTIDE SEQUENCE [LARGE SCALE GENOMIC DNA]</scope>
    <source>
        <strain evidence="3 5">MO-MB1</strain>
    </source>
</reference>
<dbReference type="Pfam" id="PF13426">
    <property type="entry name" value="PAS_9"/>
    <property type="match status" value="3"/>
</dbReference>
<dbReference type="Proteomes" id="UP000232806">
    <property type="component" value="Chromosome"/>
</dbReference>
<feature type="domain" description="PAS" evidence="1">
    <location>
        <begin position="532"/>
        <end position="604"/>
    </location>
</feature>
<dbReference type="InterPro" id="IPR013656">
    <property type="entry name" value="PAS_4"/>
</dbReference>
<evidence type="ECO:0000313" key="5">
    <source>
        <dbReference type="Proteomes" id="UP000232806"/>
    </source>
</evidence>
<organism evidence="3 5">
    <name type="scientific">Methanobacterium subterraneum</name>
    <dbReference type="NCBI Taxonomy" id="59277"/>
    <lineage>
        <taxon>Archaea</taxon>
        <taxon>Methanobacteriati</taxon>
        <taxon>Methanobacteriota</taxon>
        <taxon>Methanomada group</taxon>
        <taxon>Methanobacteria</taxon>
        <taxon>Methanobacteriales</taxon>
        <taxon>Methanobacteriaceae</taxon>
        <taxon>Methanobacterium</taxon>
    </lineage>
</organism>
<dbReference type="InterPro" id="IPR000700">
    <property type="entry name" value="PAS-assoc_C"/>
</dbReference>
<dbReference type="AlphaFoldDB" id="A0A2H4VDN5"/>
<dbReference type="CDD" id="cd00130">
    <property type="entry name" value="PAS"/>
    <property type="match status" value="5"/>
</dbReference>
<dbReference type="NCBIfam" id="TIGR00229">
    <property type="entry name" value="sensory_box"/>
    <property type="match status" value="5"/>
</dbReference>
<dbReference type="PROSITE" id="PS50112">
    <property type="entry name" value="PAS"/>
    <property type="match status" value="3"/>
</dbReference>
<dbReference type="SUPFAM" id="SSF55785">
    <property type="entry name" value="PYP-like sensor domain (PAS domain)"/>
    <property type="match status" value="5"/>
</dbReference>
<evidence type="ECO:0000313" key="3">
    <source>
        <dbReference type="EMBL" id="AUB56181.1"/>
    </source>
</evidence>
<dbReference type="RefSeq" id="WP_100906154.1">
    <property type="nucleotide sequence ID" value="NZ_CP017766.1"/>
</dbReference>
<feature type="domain" description="PAC" evidence="2">
    <location>
        <begin position="361"/>
        <end position="411"/>
    </location>
</feature>
<evidence type="ECO:0000313" key="6">
    <source>
        <dbReference type="Proteomes" id="UP000591058"/>
    </source>
</evidence>
<dbReference type="Pfam" id="PF08448">
    <property type="entry name" value="PAS_4"/>
    <property type="match status" value="1"/>
</dbReference>